<gene>
    <name evidence="1" type="ORF">CASFOL_014145</name>
</gene>
<name>A0ABD3DR41_9LAMI</name>
<comment type="caution">
    <text evidence="1">The sequence shown here is derived from an EMBL/GenBank/DDBJ whole genome shotgun (WGS) entry which is preliminary data.</text>
</comment>
<dbReference type="Proteomes" id="UP001632038">
    <property type="component" value="Unassembled WGS sequence"/>
</dbReference>
<accession>A0ABD3DR41</accession>
<evidence type="ECO:0000313" key="1">
    <source>
        <dbReference type="EMBL" id="KAL3643330.1"/>
    </source>
</evidence>
<evidence type="ECO:0000313" key="2">
    <source>
        <dbReference type="Proteomes" id="UP001632038"/>
    </source>
</evidence>
<organism evidence="1 2">
    <name type="scientific">Castilleja foliolosa</name>
    <dbReference type="NCBI Taxonomy" id="1961234"/>
    <lineage>
        <taxon>Eukaryota</taxon>
        <taxon>Viridiplantae</taxon>
        <taxon>Streptophyta</taxon>
        <taxon>Embryophyta</taxon>
        <taxon>Tracheophyta</taxon>
        <taxon>Spermatophyta</taxon>
        <taxon>Magnoliopsida</taxon>
        <taxon>eudicotyledons</taxon>
        <taxon>Gunneridae</taxon>
        <taxon>Pentapetalae</taxon>
        <taxon>asterids</taxon>
        <taxon>lamiids</taxon>
        <taxon>Lamiales</taxon>
        <taxon>Orobanchaceae</taxon>
        <taxon>Pedicularideae</taxon>
        <taxon>Castillejinae</taxon>
        <taxon>Castilleja</taxon>
    </lineage>
</organism>
<proteinExistence type="predicted"/>
<keyword evidence="2" id="KW-1185">Reference proteome</keyword>
<dbReference type="EMBL" id="JAVIJP010000016">
    <property type="protein sequence ID" value="KAL3643330.1"/>
    <property type="molecule type" value="Genomic_DNA"/>
</dbReference>
<sequence>MADCVELRRDGISDGREELGRRLRIGDAEWFREEIRGGGDEISDGNEVEDWERVILSIT</sequence>
<reference evidence="2" key="1">
    <citation type="journal article" date="2024" name="IScience">
        <title>Strigolactones Initiate the Formation of Haustorium-like Structures in Castilleja.</title>
        <authorList>
            <person name="Buerger M."/>
            <person name="Peterson D."/>
            <person name="Chory J."/>
        </authorList>
    </citation>
    <scope>NUCLEOTIDE SEQUENCE [LARGE SCALE GENOMIC DNA]</scope>
</reference>
<dbReference type="AlphaFoldDB" id="A0ABD3DR41"/>
<protein>
    <submittedName>
        <fullName evidence="1">Uncharacterized protein</fullName>
    </submittedName>
</protein>